<dbReference type="InterPro" id="IPR012337">
    <property type="entry name" value="RNaseH-like_sf"/>
</dbReference>
<reference evidence="2 3" key="1">
    <citation type="journal article" date="2018" name="Science">
        <title>The opium poppy genome and morphinan production.</title>
        <authorList>
            <person name="Guo L."/>
            <person name="Winzer T."/>
            <person name="Yang X."/>
            <person name="Li Y."/>
            <person name="Ning Z."/>
            <person name="He Z."/>
            <person name="Teodor R."/>
            <person name="Lu Y."/>
            <person name="Bowser T.A."/>
            <person name="Graham I.A."/>
            <person name="Ye K."/>
        </authorList>
    </citation>
    <scope>NUCLEOTIDE SEQUENCE [LARGE SCALE GENOMIC DNA]</scope>
    <source>
        <strain evidence="3">cv. HN1</strain>
        <tissue evidence="2">Leaves</tissue>
    </source>
</reference>
<dbReference type="STRING" id="3469.A0A4Y7JV58"/>
<dbReference type="Gramene" id="RZC64974">
    <property type="protein sequence ID" value="RZC64974"/>
    <property type="gene ID" value="C5167_008665"/>
</dbReference>
<name>A0A4Y7JV58_PAPSO</name>
<dbReference type="Proteomes" id="UP000316621">
    <property type="component" value="Chromosome 6"/>
</dbReference>
<organism evidence="2 3">
    <name type="scientific">Papaver somniferum</name>
    <name type="common">Opium poppy</name>
    <dbReference type="NCBI Taxonomy" id="3469"/>
    <lineage>
        <taxon>Eukaryota</taxon>
        <taxon>Viridiplantae</taxon>
        <taxon>Streptophyta</taxon>
        <taxon>Embryophyta</taxon>
        <taxon>Tracheophyta</taxon>
        <taxon>Spermatophyta</taxon>
        <taxon>Magnoliopsida</taxon>
        <taxon>Ranunculales</taxon>
        <taxon>Papaveraceae</taxon>
        <taxon>Papaveroideae</taxon>
        <taxon>Papaver</taxon>
    </lineage>
</organism>
<accession>A0A4Y7JV58</accession>
<dbReference type="Gene3D" id="3.30.420.10">
    <property type="entry name" value="Ribonuclease H-like superfamily/Ribonuclease H"/>
    <property type="match status" value="1"/>
</dbReference>
<evidence type="ECO:0000259" key="1">
    <source>
        <dbReference type="PROSITE" id="PS50822"/>
    </source>
</evidence>
<evidence type="ECO:0000313" key="3">
    <source>
        <dbReference type="Proteomes" id="UP000316621"/>
    </source>
</evidence>
<evidence type="ECO:0000313" key="2">
    <source>
        <dbReference type="EMBL" id="RZC64974.1"/>
    </source>
</evidence>
<dbReference type="Pfam" id="PF02171">
    <property type="entry name" value="Piwi"/>
    <property type="match status" value="1"/>
</dbReference>
<keyword evidence="3" id="KW-1185">Reference proteome</keyword>
<dbReference type="InterPro" id="IPR003165">
    <property type="entry name" value="Piwi"/>
</dbReference>
<dbReference type="PANTHER" id="PTHR22891">
    <property type="entry name" value="EUKARYOTIC TRANSLATION INITIATION FACTOR 2C"/>
    <property type="match status" value="1"/>
</dbReference>
<dbReference type="InterPro" id="IPR036397">
    <property type="entry name" value="RNaseH_sf"/>
</dbReference>
<protein>
    <recommendedName>
        <fullName evidence="1">Piwi domain-containing protein</fullName>
    </recommendedName>
</protein>
<proteinExistence type="predicted"/>
<gene>
    <name evidence="2" type="ORF">C5167_008665</name>
</gene>
<dbReference type="EMBL" id="CM010720">
    <property type="protein sequence ID" value="RZC64974.1"/>
    <property type="molecule type" value="Genomic_DNA"/>
</dbReference>
<dbReference type="AlphaFoldDB" id="A0A4Y7JV58"/>
<sequence length="275" mass="30729">MAGSSSRNCDWRHGNFLSLSIEQLDRSLSVLYFTVKLTCHFLFTLACASLEPNYQPPVTFVVVQKRHHTRLFANNHSDRQTIDMSGNILPGTVVDSKICHPTEFDFYLCRHKSFQLTITCYGMRTSLLPMGSTTSQIISATPMRDALDLLSRPSELQSHALEQVNLSPDFHGIFSAVSSVWIYSSSKLVRYKLDVPTMLKKAENNPTNLTCKVKASLFVVGFFSELSEDFASIVLEVMINMITSSKTTPSLKLVGACRLTCMGTSLSLANRAYKF</sequence>
<dbReference type="SUPFAM" id="SSF53098">
    <property type="entry name" value="Ribonuclease H-like"/>
    <property type="match status" value="1"/>
</dbReference>
<feature type="domain" description="Piwi" evidence="1">
    <location>
        <begin position="47"/>
        <end position="108"/>
    </location>
</feature>
<dbReference type="GO" id="GO:0003676">
    <property type="term" value="F:nucleic acid binding"/>
    <property type="evidence" value="ECO:0007669"/>
    <property type="project" value="InterPro"/>
</dbReference>
<dbReference type="PROSITE" id="PS50822">
    <property type="entry name" value="PIWI"/>
    <property type="match status" value="1"/>
</dbReference>